<feature type="binding site" evidence="6">
    <location>
        <position position="108"/>
    </location>
    <ligand>
        <name>S-adenosyl-L-methionine</name>
        <dbReference type="ChEBI" id="CHEBI:59789"/>
    </ligand>
</feature>
<dbReference type="Pfam" id="PF02590">
    <property type="entry name" value="SPOUT_MTase"/>
    <property type="match status" value="1"/>
</dbReference>
<keyword evidence="2 6" id="KW-0489">Methyltransferase</keyword>
<evidence type="ECO:0000256" key="3">
    <source>
        <dbReference type="ARBA" id="ARBA00022679"/>
    </source>
</evidence>
<evidence type="ECO:0000256" key="1">
    <source>
        <dbReference type="ARBA" id="ARBA00022552"/>
    </source>
</evidence>
<keyword evidence="4 6" id="KW-0949">S-adenosyl-L-methionine</keyword>
<name>A0A3A9AF70_9FIRM</name>
<organism evidence="7 8">
    <name type="scientific">Parablautia intestinalis</name>
    <dbReference type="NCBI Taxonomy" id="2320100"/>
    <lineage>
        <taxon>Bacteria</taxon>
        <taxon>Bacillati</taxon>
        <taxon>Bacillota</taxon>
        <taxon>Clostridia</taxon>
        <taxon>Lachnospirales</taxon>
        <taxon>Lachnospiraceae</taxon>
        <taxon>Parablautia</taxon>
    </lineage>
</organism>
<keyword evidence="6" id="KW-0963">Cytoplasm</keyword>
<feature type="binding site" evidence="6">
    <location>
        <begin position="127"/>
        <end position="132"/>
    </location>
    <ligand>
        <name>S-adenosyl-L-methionine</name>
        <dbReference type="ChEBI" id="CHEBI:59789"/>
    </ligand>
</feature>
<dbReference type="PANTHER" id="PTHR33603">
    <property type="entry name" value="METHYLTRANSFERASE"/>
    <property type="match status" value="1"/>
</dbReference>
<accession>A0A3A9AF70</accession>
<evidence type="ECO:0000313" key="8">
    <source>
        <dbReference type="Proteomes" id="UP000280696"/>
    </source>
</evidence>
<dbReference type="OrthoDB" id="9806643at2"/>
<dbReference type="AlphaFoldDB" id="A0A3A9AF70"/>
<dbReference type="Gene3D" id="3.40.1280.10">
    <property type="match status" value="1"/>
</dbReference>
<comment type="subcellular location">
    <subcellularLocation>
        <location evidence="6">Cytoplasm</location>
    </subcellularLocation>
</comment>
<evidence type="ECO:0000256" key="4">
    <source>
        <dbReference type="ARBA" id="ARBA00022691"/>
    </source>
</evidence>
<reference evidence="7 8" key="1">
    <citation type="submission" date="2018-09" db="EMBL/GenBank/DDBJ databases">
        <title>Murine metabolic-syndrome-specific gut microbial biobank.</title>
        <authorList>
            <person name="Liu C."/>
        </authorList>
    </citation>
    <scope>NUCLEOTIDE SEQUENCE [LARGE SCALE GENOMIC DNA]</scope>
    <source>
        <strain evidence="7 8">0.1xD8-82</strain>
    </source>
</reference>
<evidence type="ECO:0000256" key="5">
    <source>
        <dbReference type="ARBA" id="ARBA00038303"/>
    </source>
</evidence>
<evidence type="ECO:0000313" key="7">
    <source>
        <dbReference type="EMBL" id="RKI90039.1"/>
    </source>
</evidence>
<sequence>MKITLICVGKIKEDFYRKAVSEYVKRLGRYCRPEIIEVADEKTPDHAGEALEELIKEKEAARILKFIKEDAYVFTLEIQGKNPDSVSFANQLNQLAVQGKSHIIFVIGGSLGLHESVSKAADQAISFSNMTFPHQLMRIILLEQIYRGYRIIKGEPYHK</sequence>
<dbReference type="RefSeq" id="WP_120471250.1">
    <property type="nucleotide sequence ID" value="NZ_CATAJS010000042.1"/>
</dbReference>
<dbReference type="HAMAP" id="MF_00658">
    <property type="entry name" value="23SrRNA_methyltr_H"/>
    <property type="match status" value="1"/>
</dbReference>
<keyword evidence="1 6" id="KW-0698">rRNA processing</keyword>
<dbReference type="InterPro" id="IPR003742">
    <property type="entry name" value="RlmH-like"/>
</dbReference>
<dbReference type="PIRSF" id="PIRSF004505">
    <property type="entry name" value="MT_bac"/>
    <property type="match status" value="1"/>
</dbReference>
<comment type="catalytic activity">
    <reaction evidence="6">
        <text>pseudouridine(1915) in 23S rRNA + S-adenosyl-L-methionine = N(3)-methylpseudouridine(1915) in 23S rRNA + S-adenosyl-L-homocysteine + H(+)</text>
        <dbReference type="Rhea" id="RHEA:42752"/>
        <dbReference type="Rhea" id="RHEA-COMP:10221"/>
        <dbReference type="Rhea" id="RHEA-COMP:10222"/>
        <dbReference type="ChEBI" id="CHEBI:15378"/>
        <dbReference type="ChEBI" id="CHEBI:57856"/>
        <dbReference type="ChEBI" id="CHEBI:59789"/>
        <dbReference type="ChEBI" id="CHEBI:65314"/>
        <dbReference type="ChEBI" id="CHEBI:74486"/>
        <dbReference type="EC" id="2.1.1.177"/>
    </reaction>
</comment>
<dbReference type="NCBIfam" id="TIGR00246">
    <property type="entry name" value="tRNA_RlmH_YbeA"/>
    <property type="match status" value="1"/>
</dbReference>
<comment type="function">
    <text evidence="6">Specifically methylates the pseudouridine at position 1915 (m3Psi1915) in 23S rRNA.</text>
</comment>
<evidence type="ECO:0000256" key="2">
    <source>
        <dbReference type="ARBA" id="ARBA00022603"/>
    </source>
</evidence>
<dbReference type="CDD" id="cd18081">
    <property type="entry name" value="RlmH-like"/>
    <property type="match status" value="1"/>
</dbReference>
<dbReference type="GO" id="GO:0005737">
    <property type="term" value="C:cytoplasm"/>
    <property type="evidence" value="ECO:0007669"/>
    <property type="project" value="UniProtKB-SubCell"/>
</dbReference>
<dbReference type="PANTHER" id="PTHR33603:SF1">
    <property type="entry name" value="RIBOSOMAL RNA LARGE SUBUNIT METHYLTRANSFERASE H"/>
    <property type="match status" value="1"/>
</dbReference>
<dbReference type="EMBL" id="RAYQ01000017">
    <property type="protein sequence ID" value="RKI90039.1"/>
    <property type="molecule type" value="Genomic_DNA"/>
</dbReference>
<dbReference type="Proteomes" id="UP000280696">
    <property type="component" value="Unassembled WGS sequence"/>
</dbReference>
<comment type="similarity">
    <text evidence="5 6">Belongs to the RNA methyltransferase RlmH family.</text>
</comment>
<dbReference type="GO" id="GO:0070038">
    <property type="term" value="F:rRNA (pseudouridine-N3-)-methyltransferase activity"/>
    <property type="evidence" value="ECO:0007669"/>
    <property type="project" value="UniProtKB-UniRule"/>
</dbReference>
<dbReference type="InterPro" id="IPR029026">
    <property type="entry name" value="tRNA_m1G_MTases_N"/>
</dbReference>
<proteinExistence type="inferred from homology"/>
<keyword evidence="3 6" id="KW-0808">Transferase</keyword>
<gene>
    <name evidence="6 7" type="primary">rlmH</name>
    <name evidence="7" type="ORF">D7V94_15555</name>
</gene>
<protein>
    <recommendedName>
        <fullName evidence="6">Ribosomal RNA large subunit methyltransferase H</fullName>
        <ecNumber evidence="6">2.1.1.177</ecNumber>
    </recommendedName>
    <alternativeName>
        <fullName evidence="6">23S rRNA (pseudouridine1915-N3)-methyltransferase</fullName>
    </alternativeName>
    <alternativeName>
        <fullName evidence="6">23S rRNA m3Psi1915 methyltransferase</fullName>
    </alternativeName>
    <alternativeName>
        <fullName evidence="6">rRNA (pseudouridine-N3-)-methyltransferase RlmH</fullName>
    </alternativeName>
</protein>
<dbReference type="NCBIfam" id="NF000985">
    <property type="entry name" value="PRK00103.1-3"/>
    <property type="match status" value="1"/>
</dbReference>
<dbReference type="InterPro" id="IPR029028">
    <property type="entry name" value="Alpha/beta_knot_MTases"/>
</dbReference>
<evidence type="ECO:0000256" key="6">
    <source>
        <dbReference type="HAMAP-Rule" id="MF_00658"/>
    </source>
</evidence>
<dbReference type="SUPFAM" id="SSF75217">
    <property type="entry name" value="alpha/beta knot"/>
    <property type="match status" value="1"/>
</dbReference>
<comment type="subunit">
    <text evidence="6">Homodimer.</text>
</comment>
<feature type="binding site" evidence="6">
    <location>
        <position position="76"/>
    </location>
    <ligand>
        <name>S-adenosyl-L-methionine</name>
        <dbReference type="ChEBI" id="CHEBI:59789"/>
    </ligand>
</feature>
<keyword evidence="8" id="KW-1185">Reference proteome</keyword>
<comment type="caution">
    <text evidence="7">The sequence shown here is derived from an EMBL/GenBank/DDBJ whole genome shotgun (WGS) entry which is preliminary data.</text>
</comment>
<dbReference type="EC" id="2.1.1.177" evidence="6"/>